<dbReference type="HAMAP" id="MF_00135">
    <property type="entry name" value="PRAI"/>
    <property type="match status" value="1"/>
</dbReference>
<organism evidence="11 12">
    <name type="scientific">Candidatus Spyradenecus faecavium</name>
    <dbReference type="NCBI Taxonomy" id="2840947"/>
    <lineage>
        <taxon>Bacteria</taxon>
        <taxon>Pseudomonadati</taxon>
        <taxon>Lentisphaerota</taxon>
        <taxon>Lentisphaeria</taxon>
        <taxon>Lentisphaerales</taxon>
        <taxon>Lentisphaeraceae</taxon>
        <taxon>Lentisphaeraceae incertae sedis</taxon>
        <taxon>Candidatus Spyradenecus</taxon>
    </lineage>
</organism>
<dbReference type="Proteomes" id="UP000886845">
    <property type="component" value="Unassembled WGS sequence"/>
</dbReference>
<sequence length="180" mass="19162">MKVKICGVTSPEDLALVDAAGADFAGFVLWPRSKRHVTLGRLAELARVPVRLRRVGVFMDATPAEVARAVRVGRLDVVQLYRCPFRPAGVAVWRATPGPAAEAIVLDAAPGQGVVGDWAHAARLARRRRLVLAGGLTPGNVADAVAAVRPWCVDVAGGTEAAPGRKDPDKVYDFIRKAKQ</sequence>
<feature type="domain" description="N-(5'phosphoribosyl) anthranilate isomerase (PRAI)" evidence="10">
    <location>
        <begin position="102"/>
        <end position="176"/>
    </location>
</feature>
<evidence type="ECO:0000256" key="7">
    <source>
        <dbReference type="ARBA" id="ARBA00023141"/>
    </source>
</evidence>
<dbReference type="Pfam" id="PF00697">
    <property type="entry name" value="PRAI"/>
    <property type="match status" value="2"/>
</dbReference>
<evidence type="ECO:0000256" key="8">
    <source>
        <dbReference type="ARBA" id="ARBA00023235"/>
    </source>
</evidence>
<dbReference type="PANTHER" id="PTHR42894:SF1">
    <property type="entry name" value="N-(5'-PHOSPHORIBOSYL)ANTHRANILATE ISOMERASE"/>
    <property type="match status" value="1"/>
</dbReference>
<evidence type="ECO:0000313" key="11">
    <source>
        <dbReference type="EMBL" id="HIV09605.1"/>
    </source>
</evidence>
<feature type="domain" description="N-(5'phosphoribosyl) anthranilate isomerase (PRAI)" evidence="10">
    <location>
        <begin position="3"/>
        <end position="81"/>
    </location>
</feature>
<gene>
    <name evidence="9" type="primary">trpF</name>
    <name evidence="11" type="ORF">IAC79_05795</name>
</gene>
<dbReference type="InterPro" id="IPR044643">
    <property type="entry name" value="TrpF_fam"/>
</dbReference>
<dbReference type="InterPro" id="IPR013785">
    <property type="entry name" value="Aldolase_TIM"/>
</dbReference>
<evidence type="ECO:0000256" key="2">
    <source>
        <dbReference type="ARBA" id="ARBA00004664"/>
    </source>
</evidence>
<keyword evidence="7 9" id="KW-0057">Aromatic amino acid biosynthesis</keyword>
<comment type="similarity">
    <text evidence="9">Belongs to the TrpF family.</text>
</comment>
<dbReference type="InterPro" id="IPR011060">
    <property type="entry name" value="RibuloseP-bd_barrel"/>
</dbReference>
<dbReference type="EMBL" id="DVOR01000186">
    <property type="protein sequence ID" value="HIV09605.1"/>
    <property type="molecule type" value="Genomic_DNA"/>
</dbReference>
<evidence type="ECO:0000313" key="12">
    <source>
        <dbReference type="Proteomes" id="UP000886845"/>
    </source>
</evidence>
<evidence type="ECO:0000256" key="4">
    <source>
        <dbReference type="ARBA" id="ARBA00022272"/>
    </source>
</evidence>
<dbReference type="GO" id="GO:0000162">
    <property type="term" value="P:L-tryptophan biosynthetic process"/>
    <property type="evidence" value="ECO:0007669"/>
    <property type="project" value="UniProtKB-UniRule"/>
</dbReference>
<dbReference type="EC" id="5.3.1.24" evidence="3 9"/>
<keyword evidence="6 9" id="KW-0822">Tryptophan biosynthesis</keyword>
<evidence type="ECO:0000256" key="6">
    <source>
        <dbReference type="ARBA" id="ARBA00022822"/>
    </source>
</evidence>
<evidence type="ECO:0000259" key="10">
    <source>
        <dbReference type="Pfam" id="PF00697"/>
    </source>
</evidence>
<dbReference type="AlphaFoldDB" id="A0A9D1NPA1"/>
<comment type="pathway">
    <text evidence="2 9">Amino-acid biosynthesis; L-tryptophan biosynthesis; L-tryptophan from chorismate: step 3/5.</text>
</comment>
<dbReference type="Gene3D" id="3.20.20.70">
    <property type="entry name" value="Aldolase class I"/>
    <property type="match status" value="2"/>
</dbReference>
<evidence type="ECO:0000256" key="3">
    <source>
        <dbReference type="ARBA" id="ARBA00012572"/>
    </source>
</evidence>
<dbReference type="CDD" id="cd00405">
    <property type="entry name" value="PRAI"/>
    <property type="match status" value="1"/>
</dbReference>
<comment type="catalytic activity">
    <reaction evidence="1 9">
        <text>N-(5-phospho-beta-D-ribosyl)anthranilate = 1-(2-carboxyphenylamino)-1-deoxy-D-ribulose 5-phosphate</text>
        <dbReference type="Rhea" id="RHEA:21540"/>
        <dbReference type="ChEBI" id="CHEBI:18277"/>
        <dbReference type="ChEBI" id="CHEBI:58613"/>
        <dbReference type="EC" id="5.3.1.24"/>
    </reaction>
</comment>
<reference evidence="11" key="1">
    <citation type="submission" date="2020-10" db="EMBL/GenBank/DDBJ databases">
        <authorList>
            <person name="Gilroy R."/>
        </authorList>
    </citation>
    <scope>NUCLEOTIDE SEQUENCE</scope>
    <source>
        <strain evidence="11">35461</strain>
    </source>
</reference>
<dbReference type="PANTHER" id="PTHR42894">
    <property type="entry name" value="N-(5'-PHOSPHORIBOSYL)ANTHRANILATE ISOMERASE"/>
    <property type="match status" value="1"/>
</dbReference>
<dbReference type="GO" id="GO:0004640">
    <property type="term" value="F:phosphoribosylanthranilate isomerase activity"/>
    <property type="evidence" value="ECO:0007669"/>
    <property type="project" value="UniProtKB-UniRule"/>
</dbReference>
<reference evidence="11" key="2">
    <citation type="journal article" date="2021" name="PeerJ">
        <title>Extensive microbial diversity within the chicken gut microbiome revealed by metagenomics and culture.</title>
        <authorList>
            <person name="Gilroy R."/>
            <person name="Ravi A."/>
            <person name="Getino M."/>
            <person name="Pursley I."/>
            <person name="Horton D.L."/>
            <person name="Alikhan N.F."/>
            <person name="Baker D."/>
            <person name="Gharbi K."/>
            <person name="Hall N."/>
            <person name="Watson M."/>
            <person name="Adriaenssens E.M."/>
            <person name="Foster-Nyarko E."/>
            <person name="Jarju S."/>
            <person name="Secka A."/>
            <person name="Antonio M."/>
            <person name="Oren A."/>
            <person name="Chaudhuri R.R."/>
            <person name="La Ragione R."/>
            <person name="Hildebrand F."/>
            <person name="Pallen M.J."/>
        </authorList>
    </citation>
    <scope>NUCLEOTIDE SEQUENCE</scope>
    <source>
        <strain evidence="11">35461</strain>
    </source>
</reference>
<accession>A0A9D1NPA1</accession>
<evidence type="ECO:0000256" key="9">
    <source>
        <dbReference type="HAMAP-Rule" id="MF_00135"/>
    </source>
</evidence>
<keyword evidence="5 9" id="KW-0028">Amino-acid biosynthesis</keyword>
<keyword evidence="8 9" id="KW-0413">Isomerase</keyword>
<protein>
    <recommendedName>
        <fullName evidence="4 9">N-(5'-phosphoribosyl)anthranilate isomerase</fullName>
        <shortName evidence="9">PRAI</shortName>
        <ecNumber evidence="3 9">5.3.1.24</ecNumber>
    </recommendedName>
</protein>
<proteinExistence type="inferred from homology"/>
<dbReference type="InterPro" id="IPR001240">
    <property type="entry name" value="PRAI_dom"/>
</dbReference>
<name>A0A9D1NPA1_9BACT</name>
<evidence type="ECO:0000256" key="5">
    <source>
        <dbReference type="ARBA" id="ARBA00022605"/>
    </source>
</evidence>
<evidence type="ECO:0000256" key="1">
    <source>
        <dbReference type="ARBA" id="ARBA00001164"/>
    </source>
</evidence>
<comment type="caution">
    <text evidence="11">The sequence shown here is derived from an EMBL/GenBank/DDBJ whole genome shotgun (WGS) entry which is preliminary data.</text>
</comment>
<dbReference type="SUPFAM" id="SSF51366">
    <property type="entry name" value="Ribulose-phoshate binding barrel"/>
    <property type="match status" value="1"/>
</dbReference>